<reference evidence="2" key="1">
    <citation type="submission" date="2016-10" db="EMBL/GenBank/DDBJ databases">
        <authorList>
            <person name="Varghese N."/>
            <person name="Submissions S."/>
        </authorList>
    </citation>
    <scope>NUCLEOTIDE SEQUENCE [LARGE SCALE GENOMIC DNA]</scope>
    <source>
        <strain evidence="2">DSM 19326</strain>
    </source>
</reference>
<dbReference type="AlphaFoldDB" id="A0A1H6I6P2"/>
<dbReference type="EMBL" id="FNWX01000003">
    <property type="protein sequence ID" value="SEH41927.1"/>
    <property type="molecule type" value="Genomic_DNA"/>
</dbReference>
<name>A0A1H6I6P2_9FLAO</name>
<dbReference type="RefSeq" id="WP_089768102.1">
    <property type="nucleotide sequence ID" value="NZ_FNWX01000003.1"/>
</dbReference>
<evidence type="ECO:0000313" key="2">
    <source>
        <dbReference type="Proteomes" id="UP000198555"/>
    </source>
</evidence>
<proteinExistence type="predicted"/>
<sequence>MEKVNVIIRKNVTDYLEDLVFILYENEYFGFESDAQDYVQKIYDFIEYNLSIFPFRKRPENLIELGSKYIFYKANQTTTWYVFFENVEDRYLVTFITNSHSEIVQHL</sequence>
<organism evidence="1 2">
    <name type="scientific">Epilithonimonas hominis</name>
    <dbReference type="NCBI Taxonomy" id="420404"/>
    <lineage>
        <taxon>Bacteria</taxon>
        <taxon>Pseudomonadati</taxon>
        <taxon>Bacteroidota</taxon>
        <taxon>Flavobacteriia</taxon>
        <taxon>Flavobacteriales</taxon>
        <taxon>Weeksellaceae</taxon>
        <taxon>Chryseobacterium group</taxon>
        <taxon>Epilithonimonas</taxon>
    </lineage>
</organism>
<dbReference type="Proteomes" id="UP000198555">
    <property type="component" value="Unassembled WGS sequence"/>
</dbReference>
<evidence type="ECO:0000313" key="1">
    <source>
        <dbReference type="EMBL" id="SEH41927.1"/>
    </source>
</evidence>
<dbReference type="STRING" id="420404.SAMN05421793_10374"/>
<protein>
    <recommendedName>
        <fullName evidence="3">Type II toxin-antitoxin system RelE/ParE family toxin</fullName>
    </recommendedName>
</protein>
<keyword evidence="2" id="KW-1185">Reference proteome</keyword>
<evidence type="ECO:0008006" key="3">
    <source>
        <dbReference type="Google" id="ProtNLM"/>
    </source>
</evidence>
<gene>
    <name evidence="1" type="ORF">SAMN05421793_10374</name>
</gene>
<accession>A0A1H6I6P2</accession>